<evidence type="ECO:0000313" key="2">
    <source>
        <dbReference type="EMBL" id="RBL89064.1"/>
    </source>
</evidence>
<feature type="chain" id="PRO_5016786480" description="Nitrous oxide reductase" evidence="1">
    <location>
        <begin position="26"/>
        <end position="152"/>
    </location>
</feature>
<comment type="caution">
    <text evidence="2">The sequence shown here is derived from an EMBL/GenBank/DDBJ whole genome shotgun (WGS) entry which is preliminary data.</text>
</comment>
<name>A0A365XTN7_9BACT</name>
<keyword evidence="3" id="KW-1185">Reference proteome</keyword>
<dbReference type="PANTHER" id="PTHR41247:SF1">
    <property type="entry name" value="HTH-TYPE TRANSCRIPTIONAL REPRESSOR YCNK"/>
    <property type="match status" value="1"/>
</dbReference>
<dbReference type="InterPro" id="IPR008719">
    <property type="entry name" value="N2O_reductase_NosL"/>
</dbReference>
<dbReference type="OrthoDB" id="9792749at2"/>
<organism evidence="2 3">
    <name type="scientific">Chitinophaga flava</name>
    <dbReference type="NCBI Taxonomy" id="2259036"/>
    <lineage>
        <taxon>Bacteria</taxon>
        <taxon>Pseudomonadati</taxon>
        <taxon>Bacteroidota</taxon>
        <taxon>Chitinophagia</taxon>
        <taxon>Chitinophagales</taxon>
        <taxon>Chitinophagaceae</taxon>
        <taxon>Chitinophaga</taxon>
    </lineage>
</organism>
<reference evidence="2 3" key="1">
    <citation type="submission" date="2018-05" db="EMBL/GenBank/DDBJ databases">
        <title>Chitinophaga sp. K3CV102501T nov., isolated from isolated from a monsoon evergreen broad-leaved forest soil.</title>
        <authorList>
            <person name="Lv Y."/>
        </authorList>
    </citation>
    <scope>NUCLEOTIDE SEQUENCE [LARGE SCALE GENOMIC DNA]</scope>
    <source>
        <strain evidence="2 3">GDMCC 1.1325</strain>
    </source>
</reference>
<dbReference type="AlphaFoldDB" id="A0A365XTN7"/>
<evidence type="ECO:0000313" key="3">
    <source>
        <dbReference type="Proteomes" id="UP000253410"/>
    </source>
</evidence>
<dbReference type="EMBL" id="QFFJ01000002">
    <property type="protein sequence ID" value="RBL89064.1"/>
    <property type="molecule type" value="Genomic_DNA"/>
</dbReference>
<evidence type="ECO:0000256" key="1">
    <source>
        <dbReference type="SAM" id="SignalP"/>
    </source>
</evidence>
<feature type="signal peptide" evidence="1">
    <location>
        <begin position="1"/>
        <end position="25"/>
    </location>
</feature>
<accession>A0A365XTN7</accession>
<protein>
    <recommendedName>
        <fullName evidence="4">Nitrous oxide reductase</fullName>
    </recommendedName>
</protein>
<sequence length="152" mass="17329">MNGKRNDMKHNTLIFLLGFFMLQFACSPDFEPVDYGHDACAHCRMTIMDKRYAAELITPKGKAYKFDDAICMLQYMSANQVSPDSRLLIADHSDATHPFIDARKAIYLHNPSFKTPMNGNYAAFASEKAAVPLKDNLEQKLLHWEDLTRINP</sequence>
<dbReference type="Pfam" id="PF05573">
    <property type="entry name" value="NosL"/>
    <property type="match status" value="1"/>
</dbReference>
<proteinExistence type="predicted"/>
<dbReference type="SUPFAM" id="SSF160387">
    <property type="entry name" value="NosL/MerB-like"/>
    <property type="match status" value="1"/>
</dbReference>
<gene>
    <name evidence="2" type="ORF">DF182_21235</name>
</gene>
<keyword evidence="1" id="KW-0732">Signal</keyword>
<dbReference type="PANTHER" id="PTHR41247">
    <property type="entry name" value="HTH-TYPE TRANSCRIPTIONAL REPRESSOR YCNK"/>
    <property type="match status" value="1"/>
</dbReference>
<dbReference type="Proteomes" id="UP000253410">
    <property type="component" value="Unassembled WGS sequence"/>
</dbReference>
<evidence type="ECO:0008006" key="4">
    <source>
        <dbReference type="Google" id="ProtNLM"/>
    </source>
</evidence>